<dbReference type="RefSeq" id="WP_208621155.1">
    <property type="nucleotide sequence ID" value="NZ_FXAK01000002.1"/>
</dbReference>
<organism evidence="2 3">
    <name type="scientific">Azospirillum oryzae</name>
    <dbReference type="NCBI Taxonomy" id="286727"/>
    <lineage>
        <taxon>Bacteria</taxon>
        <taxon>Pseudomonadati</taxon>
        <taxon>Pseudomonadota</taxon>
        <taxon>Alphaproteobacteria</taxon>
        <taxon>Rhodospirillales</taxon>
        <taxon>Azospirillaceae</taxon>
        <taxon>Azospirillum</taxon>
    </lineage>
</organism>
<dbReference type="AlphaFoldDB" id="A0A1X7EL57"/>
<proteinExistence type="predicted"/>
<accession>A0A1X7EL57</accession>
<dbReference type="EMBL" id="FXAK01000002">
    <property type="protein sequence ID" value="SMF35713.1"/>
    <property type="molecule type" value="Genomic_DNA"/>
</dbReference>
<dbReference type="Gene3D" id="2.50.20.10">
    <property type="entry name" value="Lipoprotein localisation LolA/LolB/LppX"/>
    <property type="match status" value="1"/>
</dbReference>
<name>A0A1X7EL57_9PROT</name>
<feature type="signal peptide" evidence="1">
    <location>
        <begin position="1"/>
        <end position="22"/>
    </location>
</feature>
<feature type="chain" id="PRO_5012688231" description="DUF1329 domain-containing protein" evidence="1">
    <location>
        <begin position="23"/>
        <end position="450"/>
    </location>
</feature>
<evidence type="ECO:0000256" key="1">
    <source>
        <dbReference type="SAM" id="SignalP"/>
    </source>
</evidence>
<dbReference type="Proteomes" id="UP000192936">
    <property type="component" value="Unassembled WGS sequence"/>
</dbReference>
<reference evidence="2 3" key="1">
    <citation type="submission" date="2017-04" db="EMBL/GenBank/DDBJ databases">
        <authorList>
            <person name="Afonso C.L."/>
            <person name="Miller P.J."/>
            <person name="Scott M.A."/>
            <person name="Spackman E."/>
            <person name="Goraichik I."/>
            <person name="Dimitrov K.M."/>
            <person name="Suarez D.L."/>
            <person name="Swayne D.E."/>
        </authorList>
    </citation>
    <scope>NUCLEOTIDE SEQUENCE [LARGE SCALE GENOMIC DNA]</scope>
    <source>
        <strain evidence="2 3">A2P</strain>
    </source>
</reference>
<protein>
    <recommendedName>
        <fullName evidence="4">DUF1329 domain-containing protein</fullName>
    </recommendedName>
</protein>
<dbReference type="InterPro" id="IPR010752">
    <property type="entry name" value="DUF1329"/>
</dbReference>
<dbReference type="STRING" id="286727.SAMN02982917_1828"/>
<dbReference type="CDD" id="cd16329">
    <property type="entry name" value="LolA_like"/>
    <property type="match status" value="1"/>
</dbReference>
<sequence length="450" mass="50135">MTMKHWLAGASLLVLAGSPALAAVTPQEAAKLGGELTEFGATKAGNADGSIPAYTGGLTKAPASYAKGSFKWTDPFASDKPILRIDAKNVDQYAGKLSAGTVKMIKDNADYFLNVFQSRRTVAYPDTVLKATVRNATSCKTLNNGLALDVKCRGGIPFPIPKDGYEVMWNKSLAYHPPMTQRAQAYVMDRSGSKFMTSEVQTYVELAYYNDERSDPNAYQILFSRTMAPARKAGEATGYTDYLDPMERSRRAWSYTVGQRRVRLAPEFAYDTPVSTLGGVMLYDEIFLFNGAMDRFDYKLVGKKEMYVPYNAYKTAFDCPADTLIQPGHLNPACERWELHRMWVVEATLKPSYRHAYSKRTYYIDEDTYQAGMFDAYDQSGTLYRGGYNYALQFYDPVAPGSPGYSVFDFVKGTYMFQGMSTGFNEPFKFIAPIPENQISPEAIAASNAR</sequence>
<evidence type="ECO:0000313" key="3">
    <source>
        <dbReference type="Proteomes" id="UP000192936"/>
    </source>
</evidence>
<gene>
    <name evidence="2" type="ORF">SAMN02982917_1828</name>
</gene>
<keyword evidence="1" id="KW-0732">Signal</keyword>
<dbReference type="Pfam" id="PF07044">
    <property type="entry name" value="DUF1329"/>
    <property type="match status" value="1"/>
</dbReference>
<evidence type="ECO:0008006" key="4">
    <source>
        <dbReference type="Google" id="ProtNLM"/>
    </source>
</evidence>
<evidence type="ECO:0000313" key="2">
    <source>
        <dbReference type="EMBL" id="SMF35713.1"/>
    </source>
</evidence>